<dbReference type="GO" id="GO:0009897">
    <property type="term" value="C:external side of plasma membrane"/>
    <property type="evidence" value="ECO:0007669"/>
    <property type="project" value="TreeGrafter"/>
</dbReference>
<dbReference type="Pfam" id="PF00129">
    <property type="entry name" value="MHC_I"/>
    <property type="match status" value="1"/>
</dbReference>
<dbReference type="GO" id="GO:0006955">
    <property type="term" value="P:immune response"/>
    <property type="evidence" value="ECO:0007669"/>
    <property type="project" value="TreeGrafter"/>
</dbReference>
<evidence type="ECO:0000313" key="4">
    <source>
        <dbReference type="Ensembl" id="ENSANIP00000014321.1"/>
    </source>
</evidence>
<keyword evidence="1" id="KW-0325">Glycoprotein</keyword>
<protein>
    <recommendedName>
        <fullName evidence="3">MHC class I-like antigen recognition-like domain-containing protein</fullName>
    </recommendedName>
</protein>
<organism evidence="4 5">
    <name type="scientific">Accipiter nisus</name>
    <name type="common">Eurasian sparrowhawk</name>
    <dbReference type="NCBI Taxonomy" id="211598"/>
    <lineage>
        <taxon>Eukaryota</taxon>
        <taxon>Metazoa</taxon>
        <taxon>Chordata</taxon>
        <taxon>Craniata</taxon>
        <taxon>Vertebrata</taxon>
        <taxon>Euteleostomi</taxon>
        <taxon>Archelosauria</taxon>
        <taxon>Archosauria</taxon>
        <taxon>Dinosauria</taxon>
        <taxon>Saurischia</taxon>
        <taxon>Theropoda</taxon>
        <taxon>Coelurosauria</taxon>
        <taxon>Aves</taxon>
        <taxon>Neognathae</taxon>
        <taxon>Neoaves</taxon>
        <taxon>Telluraves</taxon>
        <taxon>Accipitrimorphae</taxon>
        <taxon>Accipitriformes</taxon>
        <taxon>Accipitridae</taxon>
        <taxon>Accipitrinae</taxon>
        <taxon>Accipiter</taxon>
    </lineage>
</organism>
<dbReference type="Proteomes" id="UP000694541">
    <property type="component" value="Unplaced"/>
</dbReference>
<accession>A0A8B9MUE7</accession>
<name>A0A8B9MUE7_9AVES</name>
<sequence length="72" mass="7806">PTPGTPHPCLPPAPRPPTSNHSLPGVPQFLAVGYIDGNLISRYNSETGKAVSCADWMADNLDQQYWDAETQI</sequence>
<dbReference type="Ensembl" id="ENSANIT00000014812.1">
    <property type="protein sequence ID" value="ENSANIP00000014321.1"/>
    <property type="gene ID" value="ENSANIG00000009730.1"/>
</dbReference>
<evidence type="ECO:0000313" key="5">
    <source>
        <dbReference type="Proteomes" id="UP000694541"/>
    </source>
</evidence>
<dbReference type="Gene3D" id="3.30.500.10">
    <property type="entry name" value="MHC class I-like antigen recognition-like"/>
    <property type="match status" value="1"/>
</dbReference>
<dbReference type="InterPro" id="IPR011161">
    <property type="entry name" value="MHC_I-like_Ag-recog"/>
</dbReference>
<feature type="compositionally biased region" description="Pro residues" evidence="2">
    <location>
        <begin position="1"/>
        <end position="17"/>
    </location>
</feature>
<reference evidence="4" key="2">
    <citation type="submission" date="2025-09" db="UniProtKB">
        <authorList>
            <consortium name="Ensembl"/>
        </authorList>
    </citation>
    <scope>IDENTIFICATION</scope>
</reference>
<dbReference type="InterPro" id="IPR050208">
    <property type="entry name" value="MHC_class-I_related"/>
</dbReference>
<dbReference type="PANTHER" id="PTHR16675">
    <property type="entry name" value="MHC CLASS I-RELATED"/>
    <property type="match status" value="1"/>
</dbReference>
<reference evidence="4" key="1">
    <citation type="submission" date="2025-08" db="UniProtKB">
        <authorList>
            <consortium name="Ensembl"/>
        </authorList>
    </citation>
    <scope>IDENTIFICATION</scope>
</reference>
<dbReference type="InterPro" id="IPR011162">
    <property type="entry name" value="MHC_I/II-like_Ag-recog"/>
</dbReference>
<evidence type="ECO:0000259" key="3">
    <source>
        <dbReference type="Pfam" id="PF00129"/>
    </source>
</evidence>
<dbReference type="InterPro" id="IPR037055">
    <property type="entry name" value="MHC_I-like_Ag-recog_sf"/>
</dbReference>
<dbReference type="GO" id="GO:0005615">
    <property type="term" value="C:extracellular space"/>
    <property type="evidence" value="ECO:0007669"/>
    <property type="project" value="TreeGrafter"/>
</dbReference>
<evidence type="ECO:0000256" key="1">
    <source>
        <dbReference type="ARBA" id="ARBA00023180"/>
    </source>
</evidence>
<dbReference type="PANTHER" id="PTHR16675:SF235">
    <property type="entry name" value="SHKT DOMAIN-CONTAINING PROTEIN"/>
    <property type="match status" value="1"/>
</dbReference>
<proteinExistence type="predicted"/>
<feature type="region of interest" description="Disordered" evidence="2">
    <location>
        <begin position="1"/>
        <end position="23"/>
    </location>
</feature>
<keyword evidence="5" id="KW-1185">Reference proteome</keyword>
<dbReference type="AlphaFoldDB" id="A0A8B9MUE7"/>
<feature type="domain" description="MHC class I-like antigen recognition-like" evidence="3">
    <location>
        <begin position="24"/>
        <end position="71"/>
    </location>
</feature>
<dbReference type="SUPFAM" id="SSF54452">
    <property type="entry name" value="MHC antigen-recognition domain"/>
    <property type="match status" value="1"/>
</dbReference>
<evidence type="ECO:0000256" key="2">
    <source>
        <dbReference type="SAM" id="MobiDB-lite"/>
    </source>
</evidence>